<name>A0A7W1WNT2_9BACL</name>
<evidence type="ECO:0000256" key="3">
    <source>
        <dbReference type="ARBA" id="ARBA00022729"/>
    </source>
</evidence>
<feature type="signal peptide" evidence="4">
    <location>
        <begin position="1"/>
        <end position="21"/>
    </location>
</feature>
<dbReference type="Proteomes" id="UP000535491">
    <property type="component" value="Unassembled WGS sequence"/>
</dbReference>
<dbReference type="RefSeq" id="WP_181750493.1">
    <property type="nucleotide sequence ID" value="NZ_JACEIQ010000001.1"/>
</dbReference>
<dbReference type="AlphaFoldDB" id="A0A7W1WNT2"/>
<organism evidence="5 6">
    <name type="scientific">Paenactinomyces guangxiensis</name>
    <dbReference type="NCBI Taxonomy" id="1490290"/>
    <lineage>
        <taxon>Bacteria</taxon>
        <taxon>Bacillati</taxon>
        <taxon>Bacillota</taxon>
        <taxon>Bacilli</taxon>
        <taxon>Bacillales</taxon>
        <taxon>Thermoactinomycetaceae</taxon>
        <taxon>Paenactinomyces</taxon>
    </lineage>
</organism>
<evidence type="ECO:0000313" key="6">
    <source>
        <dbReference type="Proteomes" id="UP000535491"/>
    </source>
</evidence>
<comment type="similarity">
    <text evidence="1">Belongs to the bacterial solute-binding protein 1 family.</text>
</comment>
<protein>
    <submittedName>
        <fullName evidence="5">ABC transporter substrate-binding protein</fullName>
    </submittedName>
</protein>
<dbReference type="GO" id="GO:0015768">
    <property type="term" value="P:maltose transport"/>
    <property type="evidence" value="ECO:0007669"/>
    <property type="project" value="TreeGrafter"/>
</dbReference>
<keyword evidence="2" id="KW-0813">Transport</keyword>
<dbReference type="CDD" id="cd14748">
    <property type="entry name" value="PBP2_UgpB"/>
    <property type="match status" value="1"/>
</dbReference>
<dbReference type="EMBL" id="JACEIQ010000001">
    <property type="protein sequence ID" value="MBA4493300.1"/>
    <property type="molecule type" value="Genomic_DNA"/>
</dbReference>
<sequence>MTKKGWISAFLCMLFIASLLAGCSLSEEAEGEKGSKPSGEITVWVHPFMPQAKQQEKAVRDQIIESFKKNHPEVTVKIEEIPWPNREQKILTALAANQGPDVFYIIPDQLSQFAHKGILEPLSPYLKDYDLSDFSESSLTPAKYKNEIYALPILQSVMSMYYNLDIVKEIGEDPDHLPKTWDEFKMWAAKARGKGKYAVNLESGNTPNMTLYPFIWQAGGQVINDDGKVTINEPESVEAFNYVNDLYKNGWVPADSLTSQSQFPEFRAGKMLAAFGDSSFVSTVKAEPLTFKWTVGPILENKEKVTYGTTGMFAVAKNSKNKKAAVEFVKHMTNEENAKLFNENTRYIPARKSAGSIYDSEPVMKTLVEQAQNIRPGVIHPVGRSIIPAVQAELQAMLSKKKTPQEAADSAAKAIKSEMQKAGF</sequence>
<dbReference type="Gene3D" id="3.40.190.10">
    <property type="entry name" value="Periplasmic binding protein-like II"/>
    <property type="match status" value="1"/>
</dbReference>
<dbReference type="Pfam" id="PF01547">
    <property type="entry name" value="SBP_bac_1"/>
    <property type="match status" value="1"/>
</dbReference>
<gene>
    <name evidence="5" type="ORF">H1191_03130</name>
</gene>
<dbReference type="PANTHER" id="PTHR30061">
    <property type="entry name" value="MALTOSE-BINDING PERIPLASMIC PROTEIN"/>
    <property type="match status" value="1"/>
</dbReference>
<feature type="chain" id="PRO_5038962360" evidence="4">
    <location>
        <begin position="22"/>
        <end position="424"/>
    </location>
</feature>
<dbReference type="PROSITE" id="PS51257">
    <property type="entry name" value="PROKAR_LIPOPROTEIN"/>
    <property type="match status" value="1"/>
</dbReference>
<evidence type="ECO:0000256" key="4">
    <source>
        <dbReference type="SAM" id="SignalP"/>
    </source>
</evidence>
<comment type="caution">
    <text evidence="5">The sequence shown here is derived from an EMBL/GenBank/DDBJ whole genome shotgun (WGS) entry which is preliminary data.</text>
</comment>
<dbReference type="GO" id="GO:0055052">
    <property type="term" value="C:ATP-binding cassette (ABC) transporter complex, substrate-binding subunit-containing"/>
    <property type="evidence" value="ECO:0007669"/>
    <property type="project" value="TreeGrafter"/>
</dbReference>
<dbReference type="PANTHER" id="PTHR30061:SF50">
    <property type="entry name" value="MALTOSE_MALTODEXTRIN-BINDING PERIPLASMIC PROTEIN"/>
    <property type="match status" value="1"/>
</dbReference>
<evidence type="ECO:0000313" key="5">
    <source>
        <dbReference type="EMBL" id="MBA4493300.1"/>
    </source>
</evidence>
<dbReference type="GO" id="GO:1901982">
    <property type="term" value="F:maltose binding"/>
    <property type="evidence" value="ECO:0007669"/>
    <property type="project" value="TreeGrafter"/>
</dbReference>
<evidence type="ECO:0000256" key="2">
    <source>
        <dbReference type="ARBA" id="ARBA00022448"/>
    </source>
</evidence>
<dbReference type="SUPFAM" id="SSF53850">
    <property type="entry name" value="Periplasmic binding protein-like II"/>
    <property type="match status" value="1"/>
</dbReference>
<reference evidence="5 6" key="1">
    <citation type="submission" date="2020-07" db="EMBL/GenBank/DDBJ databases">
        <authorList>
            <person name="Feng H."/>
        </authorList>
    </citation>
    <scope>NUCLEOTIDE SEQUENCE [LARGE SCALE GENOMIC DNA]</scope>
    <source>
        <strain evidence="6">s-10</strain>
    </source>
</reference>
<keyword evidence="6" id="KW-1185">Reference proteome</keyword>
<dbReference type="InterPro" id="IPR006059">
    <property type="entry name" value="SBP"/>
</dbReference>
<evidence type="ECO:0000256" key="1">
    <source>
        <dbReference type="ARBA" id="ARBA00008520"/>
    </source>
</evidence>
<proteinExistence type="inferred from homology"/>
<accession>A0A7W1WNT2</accession>
<keyword evidence="3 4" id="KW-0732">Signal</keyword>
<dbReference type="GO" id="GO:0042956">
    <property type="term" value="P:maltodextrin transmembrane transport"/>
    <property type="evidence" value="ECO:0007669"/>
    <property type="project" value="TreeGrafter"/>
</dbReference>